<dbReference type="AlphaFoldDB" id="A0A9E3H5J9"/>
<reference evidence="2" key="2">
    <citation type="journal article" date="2022" name="Microbiol. Resour. Announc.">
        <title>Metagenome Sequencing to Explore Phylogenomics of Terrestrial Cyanobacteria.</title>
        <authorList>
            <person name="Ward R.D."/>
            <person name="Stajich J.E."/>
            <person name="Johansen J.R."/>
            <person name="Huntemann M."/>
            <person name="Clum A."/>
            <person name="Foster B."/>
            <person name="Foster B."/>
            <person name="Roux S."/>
            <person name="Palaniappan K."/>
            <person name="Varghese N."/>
            <person name="Mukherjee S."/>
            <person name="Reddy T.B.K."/>
            <person name="Daum C."/>
            <person name="Copeland A."/>
            <person name="Chen I.A."/>
            <person name="Ivanova N.N."/>
            <person name="Kyrpides N.C."/>
            <person name="Shapiro N."/>
            <person name="Eloe-Fadrosh E.A."/>
            <person name="Pietrasiak N."/>
        </authorList>
    </citation>
    <scope>NUCLEOTIDE SEQUENCE</scope>
    <source>
        <strain evidence="2">HA4357-MV3</strain>
    </source>
</reference>
<feature type="signal peptide" evidence="1">
    <location>
        <begin position="1"/>
        <end position="28"/>
    </location>
</feature>
<proteinExistence type="predicted"/>
<accession>A0A9E3H5J9</accession>
<dbReference type="EMBL" id="JAHHHW010000014">
    <property type="protein sequence ID" value="MBW4430461.1"/>
    <property type="molecule type" value="Genomic_DNA"/>
</dbReference>
<evidence type="ECO:0000313" key="3">
    <source>
        <dbReference type="Proteomes" id="UP000813215"/>
    </source>
</evidence>
<evidence type="ECO:0000313" key="2">
    <source>
        <dbReference type="EMBL" id="MBW4430461.1"/>
    </source>
</evidence>
<organism evidence="2 3">
    <name type="scientific">Pelatocladus maniniholoensis HA4357-MV3</name>
    <dbReference type="NCBI Taxonomy" id="1117104"/>
    <lineage>
        <taxon>Bacteria</taxon>
        <taxon>Bacillati</taxon>
        <taxon>Cyanobacteriota</taxon>
        <taxon>Cyanophyceae</taxon>
        <taxon>Nostocales</taxon>
        <taxon>Nostocaceae</taxon>
        <taxon>Pelatocladus</taxon>
    </lineage>
</organism>
<dbReference type="Proteomes" id="UP000813215">
    <property type="component" value="Unassembled WGS sequence"/>
</dbReference>
<name>A0A9E3H5J9_9NOST</name>
<evidence type="ECO:0008006" key="4">
    <source>
        <dbReference type="Google" id="ProtNLM"/>
    </source>
</evidence>
<evidence type="ECO:0000256" key="1">
    <source>
        <dbReference type="SAM" id="SignalP"/>
    </source>
</evidence>
<comment type="caution">
    <text evidence="2">The sequence shown here is derived from an EMBL/GenBank/DDBJ whole genome shotgun (WGS) entry which is preliminary data.</text>
</comment>
<gene>
    <name evidence="2" type="ORF">KME28_01500</name>
</gene>
<feature type="chain" id="PRO_5038833921" description="C-type lysozyme inhibitor domain-containing protein" evidence="1">
    <location>
        <begin position="29"/>
        <end position="125"/>
    </location>
</feature>
<keyword evidence="1" id="KW-0732">Signal</keyword>
<reference evidence="2" key="1">
    <citation type="submission" date="2021-05" db="EMBL/GenBank/DDBJ databases">
        <authorList>
            <person name="Pietrasiak N."/>
            <person name="Ward R."/>
            <person name="Stajich J.E."/>
            <person name="Kurbessoian T."/>
        </authorList>
    </citation>
    <scope>NUCLEOTIDE SEQUENCE</scope>
    <source>
        <strain evidence="2">HA4357-MV3</strain>
    </source>
</reference>
<sequence>MKTLLKRSTVLLGLMTCAVAQFPLSASADSTAGLILSLKCPSEYTVNIWKRYRSGELLYRGTGLLGNLSLGKGTEENTGAAQVYKFKRGNYTYQVLGGKGNRQEQGTLQVSEKDRSIVSQTCRRE</sequence>
<protein>
    <recommendedName>
        <fullName evidence="4">C-type lysozyme inhibitor domain-containing protein</fullName>
    </recommendedName>
</protein>